<dbReference type="GO" id="GO:0042597">
    <property type="term" value="C:periplasmic space"/>
    <property type="evidence" value="ECO:0007669"/>
    <property type="project" value="UniProtKB-SubCell"/>
</dbReference>
<evidence type="ECO:0000256" key="1">
    <source>
        <dbReference type="ARBA" id="ARBA00004418"/>
    </source>
</evidence>
<dbReference type="RefSeq" id="WP_188911088.1">
    <property type="nucleotide sequence ID" value="NZ_BMMF01000004.1"/>
</dbReference>
<sequence length="440" mass="48106">MSFTRTILAGTSAMALMLAAGAANAQTQIQFWHAMGGELGERTAAIAEEFNAAQDEYEVVPTYRGNYTETMTAAIAAFRAGEQPHIVQVFEVGTATMMAARGAIYPVYELMNEHADGFDQSDYLPSVVGYYADSDGNMLSMPFNSSTPVMYYNKDAFEAAGLDPEMPPKTWDEVVEASRAIVESGAATCGFTTGWQSWVQLENFSAYHNVPFATLNNGFDGLETEFAFNSDLHVRHVSNMKEWADEGLFEYGGRRSDSAPLFYSGECAIYMNSSAAQAGVNANTDFEVGVAMLPYYDDVPGAPQNSIIGGATLWVLQGKDEAEYAGVAAFFEFLSRPEVQASWHQDTGYLPITQAAFELSESEGFYAQNPGTDVSVRQMTLNEPTGNSRGLRLGNFVQIRDIINEELEAVWAGQKTPQEGLDTAVERGNDMLRQFQADNS</sequence>
<evidence type="ECO:0000256" key="8">
    <source>
        <dbReference type="ARBA" id="ARBA00034473"/>
    </source>
</evidence>
<reference evidence="10 11" key="1">
    <citation type="journal article" date="2014" name="Int. J. Syst. Evol. Microbiol.">
        <title>Complete genome sequence of Corynebacterium casei LMG S-19264T (=DSM 44701T), isolated from a smear-ripened cheese.</title>
        <authorList>
            <consortium name="US DOE Joint Genome Institute (JGI-PGF)"/>
            <person name="Walter F."/>
            <person name="Albersmeier A."/>
            <person name="Kalinowski J."/>
            <person name="Ruckert C."/>
        </authorList>
    </citation>
    <scope>NUCLEOTIDE SEQUENCE [LARGE SCALE GENOMIC DNA]</scope>
    <source>
        <strain evidence="10 11">CGMCC 1.9161</strain>
    </source>
</reference>
<dbReference type="PANTHER" id="PTHR43649">
    <property type="entry name" value="ARABINOSE-BINDING PROTEIN-RELATED"/>
    <property type="match status" value="1"/>
</dbReference>
<feature type="chain" id="PRO_5037610373" description="sn-glycerol-3-phosphate-binding periplasmic protein UgpB" evidence="9">
    <location>
        <begin position="26"/>
        <end position="440"/>
    </location>
</feature>
<evidence type="ECO:0000256" key="6">
    <source>
        <dbReference type="ARBA" id="ARBA00022729"/>
    </source>
</evidence>
<evidence type="ECO:0000256" key="2">
    <source>
        <dbReference type="ARBA" id="ARBA00008520"/>
    </source>
</evidence>
<dbReference type="SUPFAM" id="SSF53850">
    <property type="entry name" value="Periplasmic binding protein-like II"/>
    <property type="match status" value="1"/>
</dbReference>
<keyword evidence="5" id="KW-0813">Transport</keyword>
<comment type="subunit">
    <text evidence="3">The complex is composed of two ATP-binding proteins (UgpC), two transmembrane proteins (UgpA and UgpE) and a solute-binding protein (UgpB).</text>
</comment>
<dbReference type="Pfam" id="PF13416">
    <property type="entry name" value="SBP_bac_8"/>
    <property type="match status" value="1"/>
</dbReference>
<dbReference type="Proteomes" id="UP000600449">
    <property type="component" value="Unassembled WGS sequence"/>
</dbReference>
<evidence type="ECO:0000256" key="5">
    <source>
        <dbReference type="ARBA" id="ARBA00022448"/>
    </source>
</evidence>
<name>A0A917Q6G5_9HYPH</name>
<evidence type="ECO:0000256" key="7">
    <source>
        <dbReference type="ARBA" id="ARBA00022764"/>
    </source>
</evidence>
<accession>A0A917Q6G5</accession>
<dbReference type="EMBL" id="BMMF01000004">
    <property type="protein sequence ID" value="GGK28693.1"/>
    <property type="molecule type" value="Genomic_DNA"/>
</dbReference>
<protein>
    <recommendedName>
        <fullName evidence="4">sn-glycerol-3-phosphate-binding periplasmic protein UgpB</fullName>
    </recommendedName>
</protein>
<evidence type="ECO:0000256" key="4">
    <source>
        <dbReference type="ARBA" id="ARBA00017470"/>
    </source>
</evidence>
<comment type="caution">
    <text evidence="10">The sequence shown here is derived from an EMBL/GenBank/DDBJ whole genome shotgun (WGS) entry which is preliminary data.</text>
</comment>
<dbReference type="InterPro" id="IPR006059">
    <property type="entry name" value="SBP"/>
</dbReference>
<organism evidence="10 11">
    <name type="scientific">Salinarimonas ramus</name>
    <dbReference type="NCBI Taxonomy" id="690164"/>
    <lineage>
        <taxon>Bacteria</taxon>
        <taxon>Pseudomonadati</taxon>
        <taxon>Pseudomonadota</taxon>
        <taxon>Alphaproteobacteria</taxon>
        <taxon>Hyphomicrobiales</taxon>
        <taxon>Salinarimonadaceae</taxon>
        <taxon>Salinarimonas</taxon>
    </lineage>
</organism>
<keyword evidence="7" id="KW-0574">Periplasm</keyword>
<comment type="function">
    <text evidence="8">Part of the ABC transporter complex UgpBAEC involved in sn-glycerol-3-phosphate (G3P) import. Binds G3P.</text>
</comment>
<evidence type="ECO:0000256" key="3">
    <source>
        <dbReference type="ARBA" id="ARBA00011557"/>
    </source>
</evidence>
<evidence type="ECO:0000256" key="9">
    <source>
        <dbReference type="SAM" id="SignalP"/>
    </source>
</evidence>
<proteinExistence type="inferred from homology"/>
<dbReference type="NCBIfam" id="NF008211">
    <property type="entry name" value="PRK10974.1"/>
    <property type="match status" value="1"/>
</dbReference>
<comment type="subcellular location">
    <subcellularLocation>
        <location evidence="1">Periplasm</location>
    </subcellularLocation>
</comment>
<dbReference type="Gene3D" id="3.40.190.10">
    <property type="entry name" value="Periplasmic binding protein-like II"/>
    <property type="match status" value="2"/>
</dbReference>
<evidence type="ECO:0000313" key="10">
    <source>
        <dbReference type="EMBL" id="GGK28693.1"/>
    </source>
</evidence>
<dbReference type="CDD" id="cd14748">
    <property type="entry name" value="PBP2_UgpB"/>
    <property type="match status" value="1"/>
</dbReference>
<feature type="signal peptide" evidence="9">
    <location>
        <begin position="1"/>
        <end position="25"/>
    </location>
</feature>
<keyword evidence="11" id="KW-1185">Reference proteome</keyword>
<gene>
    <name evidence="10" type="primary">ugpB</name>
    <name evidence="10" type="ORF">GCM10011322_13920</name>
</gene>
<comment type="similarity">
    <text evidence="2">Belongs to the bacterial solute-binding protein 1 family.</text>
</comment>
<evidence type="ECO:0000313" key="11">
    <source>
        <dbReference type="Proteomes" id="UP000600449"/>
    </source>
</evidence>
<dbReference type="AlphaFoldDB" id="A0A917Q6G5"/>
<dbReference type="PANTHER" id="PTHR43649:SF31">
    <property type="entry name" value="SN-GLYCEROL-3-PHOSPHATE-BINDING PERIPLASMIC PROTEIN UGPB"/>
    <property type="match status" value="1"/>
</dbReference>
<keyword evidence="6 9" id="KW-0732">Signal</keyword>
<dbReference type="InterPro" id="IPR050490">
    <property type="entry name" value="Bact_solute-bd_prot1"/>
</dbReference>